<evidence type="ECO:0000313" key="3">
    <source>
        <dbReference type="Proteomes" id="UP000006222"/>
    </source>
</evidence>
<evidence type="ECO:0000256" key="1">
    <source>
        <dbReference type="SAM" id="MobiDB-lite"/>
    </source>
</evidence>
<feature type="compositionally biased region" description="Polar residues" evidence="1">
    <location>
        <begin position="33"/>
        <end position="47"/>
    </location>
</feature>
<proteinExistence type="predicted"/>
<dbReference type="AlphaFoldDB" id="F2AQN9"/>
<evidence type="ECO:0000313" key="2">
    <source>
        <dbReference type="EMBL" id="EGF28049.1"/>
    </source>
</evidence>
<organism evidence="2 3">
    <name type="scientific">Rhodopirellula baltica WH47</name>
    <dbReference type="NCBI Taxonomy" id="991778"/>
    <lineage>
        <taxon>Bacteria</taxon>
        <taxon>Pseudomonadati</taxon>
        <taxon>Planctomycetota</taxon>
        <taxon>Planctomycetia</taxon>
        <taxon>Pirellulales</taxon>
        <taxon>Pirellulaceae</taxon>
        <taxon>Rhodopirellula</taxon>
    </lineage>
</organism>
<comment type="caution">
    <text evidence="2">The sequence shown here is derived from an EMBL/GenBank/DDBJ whole genome shotgun (WGS) entry which is preliminary data.</text>
</comment>
<dbReference type="EMBL" id="AFAR01000117">
    <property type="protein sequence ID" value="EGF28049.1"/>
    <property type="molecule type" value="Genomic_DNA"/>
</dbReference>
<reference evidence="2 3" key="1">
    <citation type="journal article" date="2013" name="Mar. Genomics">
        <title>Expression of sulfatases in Rhodopirellula baltica and the diversity of sulfatases in the genus Rhodopirellula.</title>
        <authorList>
            <person name="Wegner C.E."/>
            <person name="Richter-Heitmann T."/>
            <person name="Klindworth A."/>
            <person name="Klockow C."/>
            <person name="Richter M."/>
            <person name="Achstetter T."/>
            <person name="Glockner F.O."/>
            <person name="Harder J."/>
        </authorList>
    </citation>
    <scope>NUCLEOTIDE SEQUENCE [LARGE SCALE GENOMIC DNA]</scope>
    <source>
        <strain evidence="2 3">WH47</strain>
    </source>
</reference>
<name>F2AQN9_RHOBT</name>
<gene>
    <name evidence="2" type="ORF">RBWH47_01267</name>
</gene>
<dbReference type="Proteomes" id="UP000006222">
    <property type="component" value="Unassembled WGS sequence"/>
</dbReference>
<feature type="region of interest" description="Disordered" evidence="1">
    <location>
        <begin position="33"/>
        <end position="54"/>
    </location>
</feature>
<protein>
    <submittedName>
        <fullName evidence="2">Uncharacterized protein</fullName>
    </submittedName>
</protein>
<dbReference type="PATRIC" id="fig|991778.3.peg.2132"/>
<accession>F2AQN9</accession>
<sequence length="54" mass="6227">MRNPPEIARRPTFFLRLACLAGAFREWFRLSPNVLSPSNSDQETGSIEFSDWPD</sequence>